<dbReference type="SUPFAM" id="SSF52833">
    <property type="entry name" value="Thioredoxin-like"/>
    <property type="match status" value="1"/>
</dbReference>
<proteinExistence type="predicted"/>
<dbReference type="Proteomes" id="UP001610063">
    <property type="component" value="Unassembled WGS sequence"/>
</dbReference>
<dbReference type="RefSeq" id="WP_159582548.1">
    <property type="nucleotide sequence ID" value="NZ_JBIPKE010000016.1"/>
</dbReference>
<accession>A0ABW7N8F5</accession>
<dbReference type="Gene3D" id="3.40.30.10">
    <property type="entry name" value="Glutaredoxin"/>
    <property type="match status" value="1"/>
</dbReference>
<protein>
    <submittedName>
        <fullName evidence="1">Bacillithiol system redox-active protein YtxJ</fullName>
    </submittedName>
</protein>
<evidence type="ECO:0000313" key="1">
    <source>
        <dbReference type="EMBL" id="MFH6983898.1"/>
    </source>
</evidence>
<dbReference type="EMBL" id="JBIPKE010000016">
    <property type="protein sequence ID" value="MFH6983898.1"/>
    <property type="molecule type" value="Genomic_DNA"/>
</dbReference>
<dbReference type="NCBIfam" id="TIGR04019">
    <property type="entry name" value="B_thiol_YtxJ"/>
    <property type="match status" value="1"/>
</dbReference>
<dbReference type="InterPro" id="IPR022551">
    <property type="entry name" value="BrxC"/>
</dbReference>
<sequence length="116" mass="13168">MNWNPLTSIDQLEEINTLSQTQPVVIFKHSTRCSISAASLSRLERKWDLQKAGDVKTYFLDLIAYREVSNKIAELYGVDHQSPQVLIIQNGKSIYDNSHFGISFDEIVENIKPVSA</sequence>
<dbReference type="Pfam" id="PF11009">
    <property type="entry name" value="BrxC"/>
    <property type="match status" value="1"/>
</dbReference>
<keyword evidence="2" id="KW-1185">Reference proteome</keyword>
<organism evidence="1 2">
    <name type="scientific">Marinoscillum luteum</name>
    <dbReference type="NCBI Taxonomy" id="861051"/>
    <lineage>
        <taxon>Bacteria</taxon>
        <taxon>Pseudomonadati</taxon>
        <taxon>Bacteroidota</taxon>
        <taxon>Cytophagia</taxon>
        <taxon>Cytophagales</taxon>
        <taxon>Reichenbachiellaceae</taxon>
        <taxon>Marinoscillum</taxon>
    </lineage>
</organism>
<reference evidence="1 2" key="1">
    <citation type="journal article" date="2013" name="Int. J. Syst. Evol. Microbiol.">
        <title>Marinoscillum luteum sp. nov., isolated from marine sediment.</title>
        <authorList>
            <person name="Cha I.T."/>
            <person name="Park S.J."/>
            <person name="Kim S.J."/>
            <person name="Kim J.G."/>
            <person name="Jung M.Y."/>
            <person name="Shin K.S."/>
            <person name="Kwon K.K."/>
            <person name="Yang S.H."/>
            <person name="Seo Y.S."/>
            <person name="Rhee S.K."/>
        </authorList>
    </citation>
    <scope>NUCLEOTIDE SEQUENCE [LARGE SCALE GENOMIC DNA]</scope>
    <source>
        <strain evidence="1 2">KCTC 23939</strain>
    </source>
</reference>
<name>A0ABW7N8F5_9BACT</name>
<evidence type="ECO:0000313" key="2">
    <source>
        <dbReference type="Proteomes" id="UP001610063"/>
    </source>
</evidence>
<dbReference type="InterPro" id="IPR036249">
    <property type="entry name" value="Thioredoxin-like_sf"/>
</dbReference>
<comment type="caution">
    <text evidence="1">The sequence shown here is derived from an EMBL/GenBank/DDBJ whole genome shotgun (WGS) entry which is preliminary data.</text>
</comment>
<gene>
    <name evidence="1" type="primary">ytxJ</name>
    <name evidence="1" type="ORF">ACHKAR_10620</name>
</gene>